<accession>A0A9K3GJC7</accession>
<organism evidence="1 2">
    <name type="scientific">Kipferlia bialata</name>
    <dbReference type="NCBI Taxonomy" id="797122"/>
    <lineage>
        <taxon>Eukaryota</taxon>
        <taxon>Metamonada</taxon>
        <taxon>Carpediemonas-like organisms</taxon>
        <taxon>Kipferlia</taxon>
    </lineage>
</organism>
<keyword evidence="2" id="KW-1185">Reference proteome</keyword>
<comment type="caution">
    <text evidence="1">The sequence shown here is derived from an EMBL/GenBank/DDBJ whole genome shotgun (WGS) entry which is preliminary data.</text>
</comment>
<evidence type="ECO:0000313" key="2">
    <source>
        <dbReference type="Proteomes" id="UP000265618"/>
    </source>
</evidence>
<proteinExistence type="predicted"/>
<reference evidence="1 2" key="1">
    <citation type="journal article" date="2018" name="PLoS ONE">
        <title>The draft genome of Kipferlia bialata reveals reductive genome evolution in fornicate parasites.</title>
        <authorList>
            <person name="Tanifuji G."/>
            <person name="Takabayashi S."/>
            <person name="Kume K."/>
            <person name="Takagi M."/>
            <person name="Nakayama T."/>
            <person name="Kamikawa R."/>
            <person name="Inagaki Y."/>
            <person name="Hashimoto T."/>
        </authorList>
    </citation>
    <scope>NUCLEOTIDE SEQUENCE [LARGE SCALE GENOMIC DNA]</scope>
    <source>
        <strain evidence="1">NY0173</strain>
    </source>
</reference>
<gene>
    <name evidence="1" type="ORF">KIPB_006766</name>
</gene>
<dbReference type="AlphaFoldDB" id="A0A9K3GJC7"/>
<name>A0A9K3GJC7_9EUKA</name>
<sequence length="167" mass="18381">ETPRLVHANMPLPVIGDRAYAISKGGCAVSFTESKGWSEPESVCLRGTSRWHSTVPQSPKPGVTMIGVGQWVVFSQSTGRLQHHGPVMPPEESFRHYWDAYDTVSGEVRRLEGQGLGVGMGMYYPAQYVRSYPRTLSHLDPSLIYPCTDMGWGSTHPGEVVGVEEMS</sequence>
<protein>
    <submittedName>
        <fullName evidence="1">Uncharacterized protein</fullName>
    </submittedName>
</protein>
<dbReference type="Proteomes" id="UP000265618">
    <property type="component" value="Unassembled WGS sequence"/>
</dbReference>
<dbReference type="EMBL" id="BDIP01001786">
    <property type="protein sequence ID" value="GIQ85138.1"/>
    <property type="molecule type" value="Genomic_DNA"/>
</dbReference>
<evidence type="ECO:0000313" key="1">
    <source>
        <dbReference type="EMBL" id="GIQ85138.1"/>
    </source>
</evidence>
<feature type="non-terminal residue" evidence="1">
    <location>
        <position position="1"/>
    </location>
</feature>